<dbReference type="InterPro" id="IPR046348">
    <property type="entry name" value="SIS_dom_sf"/>
</dbReference>
<dbReference type="GO" id="GO:1901135">
    <property type="term" value="P:carbohydrate derivative metabolic process"/>
    <property type="evidence" value="ECO:0007669"/>
    <property type="project" value="InterPro"/>
</dbReference>
<dbReference type="GO" id="GO:0097367">
    <property type="term" value="F:carbohydrate derivative binding"/>
    <property type="evidence" value="ECO:0007669"/>
    <property type="project" value="InterPro"/>
</dbReference>
<dbReference type="GO" id="GO:0004347">
    <property type="term" value="F:glucose-6-phosphate isomerase activity"/>
    <property type="evidence" value="ECO:0007669"/>
    <property type="project" value="InterPro"/>
</dbReference>
<accession>A0A6J4S0D5</accession>
<dbReference type="EMBL" id="CADCVL010000320">
    <property type="protein sequence ID" value="CAA9486531.1"/>
    <property type="molecule type" value="Genomic_DNA"/>
</dbReference>
<gene>
    <name evidence="4" type="ORF">AVDCRST_MAG65-1766</name>
</gene>
<dbReference type="AlphaFoldDB" id="A0A6J4S0D5"/>
<dbReference type="CDD" id="cd05637">
    <property type="entry name" value="SIS_PGI_PMI_2"/>
    <property type="match status" value="1"/>
</dbReference>
<dbReference type="Gene3D" id="3.40.50.10490">
    <property type="entry name" value="Glucose-6-phosphate isomerase like protein, domain 1"/>
    <property type="match status" value="2"/>
</dbReference>
<sequence>MASSVLDKTAIRAVDSTSQFSETLDLSTHLLDALWRIESAGIAPAEAQGGYVVAGMGGSGVGGRLALGAIGDRLRRPMVVAQGYHLPAWVGDDVLVLVSSYSGGTEEALSCYDDAKRRGARRVVATTGGELAERARADRVPVVPLPGGFQPRAAVGYATVVALELAALCGVAPSLRAEVEAAAVLVERLAGEWGPAGSEDNEAKALARRFHATIPVVVGAEMTAAVAYRWKSQLNENAKLPAFASEIPEAGHNEVCGWPAADGRLGAVLLSEPGLHERNRRRMELTGRLIADAGAPVASVEAKGGSVVERMFSLILLGDLVSLYCAVLRGVDPVEIAMIDRLKSELAD</sequence>
<protein>
    <recommendedName>
        <fullName evidence="3">SIS domain-containing protein</fullName>
    </recommendedName>
</protein>
<dbReference type="GO" id="GO:0005975">
    <property type="term" value="P:carbohydrate metabolic process"/>
    <property type="evidence" value="ECO:0007669"/>
    <property type="project" value="InterPro"/>
</dbReference>
<name>A0A6J4S0D5_9ACTN</name>
<dbReference type="PROSITE" id="PS51464">
    <property type="entry name" value="SIS"/>
    <property type="match status" value="1"/>
</dbReference>
<reference evidence="4" key="1">
    <citation type="submission" date="2020-02" db="EMBL/GenBank/DDBJ databases">
        <authorList>
            <person name="Meier V. D."/>
        </authorList>
    </citation>
    <scope>NUCLEOTIDE SEQUENCE</scope>
    <source>
        <strain evidence="4">AVDCRST_MAG65</strain>
    </source>
</reference>
<dbReference type="InterPro" id="IPR019490">
    <property type="entry name" value="Glu6P/Mann6P_isomerase_C"/>
</dbReference>
<feature type="domain" description="SIS" evidence="3">
    <location>
        <begin position="40"/>
        <end position="176"/>
    </location>
</feature>
<keyword evidence="2" id="KW-0413">Isomerase</keyword>
<dbReference type="SUPFAM" id="SSF53697">
    <property type="entry name" value="SIS domain"/>
    <property type="match status" value="1"/>
</dbReference>
<organism evidence="4">
    <name type="scientific">uncultured Solirubrobacteraceae bacterium</name>
    <dbReference type="NCBI Taxonomy" id="1162706"/>
    <lineage>
        <taxon>Bacteria</taxon>
        <taxon>Bacillati</taxon>
        <taxon>Actinomycetota</taxon>
        <taxon>Thermoleophilia</taxon>
        <taxon>Solirubrobacterales</taxon>
        <taxon>Solirubrobacteraceae</taxon>
        <taxon>environmental samples</taxon>
    </lineage>
</organism>
<dbReference type="GO" id="GO:0004476">
    <property type="term" value="F:mannose-6-phosphate isomerase activity"/>
    <property type="evidence" value="ECO:0007669"/>
    <property type="project" value="InterPro"/>
</dbReference>
<comment type="similarity">
    <text evidence="1">Belongs to the PGI/PMI family.</text>
</comment>
<evidence type="ECO:0000259" key="3">
    <source>
        <dbReference type="PROSITE" id="PS51464"/>
    </source>
</evidence>
<evidence type="ECO:0000256" key="1">
    <source>
        <dbReference type="ARBA" id="ARBA00010523"/>
    </source>
</evidence>
<dbReference type="InterPro" id="IPR001347">
    <property type="entry name" value="SIS_dom"/>
</dbReference>
<evidence type="ECO:0000313" key="4">
    <source>
        <dbReference type="EMBL" id="CAA9486531.1"/>
    </source>
</evidence>
<evidence type="ECO:0000256" key="2">
    <source>
        <dbReference type="ARBA" id="ARBA00023235"/>
    </source>
</evidence>
<proteinExistence type="inferred from homology"/>
<dbReference type="NCBIfam" id="TIGR02128">
    <property type="entry name" value="G6PI_arch"/>
    <property type="match status" value="1"/>
</dbReference>
<dbReference type="Pfam" id="PF10432">
    <property type="entry name" value="bact-PGI_C"/>
    <property type="match status" value="1"/>
</dbReference>